<dbReference type="EMBL" id="JADKNH010000012">
    <property type="protein sequence ID" value="MBF4695097.1"/>
    <property type="molecule type" value="Genomic_DNA"/>
</dbReference>
<evidence type="ECO:0000313" key="2">
    <source>
        <dbReference type="Proteomes" id="UP000614200"/>
    </source>
</evidence>
<evidence type="ECO:0000313" key="1">
    <source>
        <dbReference type="EMBL" id="MBF4695097.1"/>
    </source>
</evidence>
<dbReference type="RefSeq" id="WP_194703333.1">
    <property type="nucleotide sequence ID" value="NZ_JADKNH010000012.1"/>
</dbReference>
<name>A0ABR9ZX97_9FIRM</name>
<dbReference type="Proteomes" id="UP000614200">
    <property type="component" value="Unassembled WGS sequence"/>
</dbReference>
<reference evidence="1 2" key="1">
    <citation type="submission" date="2020-11" db="EMBL/GenBank/DDBJ databases">
        <title>Fusibacter basophilias sp. nov.</title>
        <authorList>
            <person name="Qiu D."/>
        </authorList>
    </citation>
    <scope>NUCLEOTIDE SEQUENCE [LARGE SCALE GENOMIC DNA]</scope>
    <source>
        <strain evidence="1 2">Q10-2</strain>
    </source>
</reference>
<dbReference type="Pfam" id="PF19552">
    <property type="entry name" value="DUF6075"/>
    <property type="match status" value="1"/>
</dbReference>
<comment type="caution">
    <text evidence="1">The sequence shown here is derived from an EMBL/GenBank/DDBJ whole genome shotgun (WGS) entry which is preliminary data.</text>
</comment>
<sequence>MYFLNEDHAYNFQNMILKDKTHSNDRERFALFYVIGGSEDLFLKIRHIYNFKNHEINPDVLTNGEVDLCSSSKALVRLAYNLYNGFDDNFSTPYDLFSILDTRNFLLAKAAIELRFEMEIEKQLDERIVEEMEIEFRSRDFRRSFLLTP</sequence>
<accession>A0ABR9ZX97</accession>
<dbReference type="InterPro" id="IPR045721">
    <property type="entry name" value="DUF6075"/>
</dbReference>
<gene>
    <name evidence="1" type="ORF">ISU02_18515</name>
</gene>
<proteinExistence type="predicted"/>
<organism evidence="1 2">
    <name type="scientific">Fusibacter ferrireducens</name>
    <dbReference type="NCBI Taxonomy" id="2785058"/>
    <lineage>
        <taxon>Bacteria</taxon>
        <taxon>Bacillati</taxon>
        <taxon>Bacillota</taxon>
        <taxon>Clostridia</taxon>
        <taxon>Eubacteriales</taxon>
        <taxon>Eubacteriales Family XII. Incertae Sedis</taxon>
        <taxon>Fusibacter</taxon>
    </lineage>
</organism>
<keyword evidence="2" id="KW-1185">Reference proteome</keyword>
<protein>
    <submittedName>
        <fullName evidence="1">Uncharacterized protein</fullName>
    </submittedName>
</protein>